<comment type="caution">
    <text evidence="13">The sequence shown here is derived from an EMBL/GenBank/DDBJ whole genome shotgun (WGS) entry which is preliminary data.</text>
</comment>
<proteinExistence type="inferred from homology"/>
<keyword evidence="12" id="KW-0449">Lipoprotein</keyword>
<dbReference type="InterPro" id="IPR004565">
    <property type="entry name" value="OM_lipoprot_LolB"/>
</dbReference>
<evidence type="ECO:0000256" key="3">
    <source>
        <dbReference type="ARBA" id="ARBA00011245"/>
    </source>
</evidence>
<dbReference type="Gene3D" id="2.50.20.10">
    <property type="entry name" value="Lipoprotein localisation LolA/LolB/LppX"/>
    <property type="match status" value="1"/>
</dbReference>
<accession>A0A1V8M178</accession>
<reference evidence="13 14" key="1">
    <citation type="submission" date="2015-12" db="EMBL/GenBank/DDBJ databases">
        <authorList>
            <person name="Shamseldin A."/>
            <person name="Moawad H."/>
            <person name="Abd El-Rahim W.M."/>
            <person name="Sadowsky M.J."/>
        </authorList>
    </citation>
    <scope>NUCLEOTIDE SEQUENCE [LARGE SCALE GENOMIC DNA]</scope>
    <source>
        <strain evidence="13 14">WF1</strain>
    </source>
</reference>
<keyword evidence="9" id="KW-0564">Palmitate</keyword>
<dbReference type="EMBL" id="LPUF01000005">
    <property type="protein sequence ID" value="OQK15183.1"/>
    <property type="molecule type" value="Genomic_DNA"/>
</dbReference>
<keyword evidence="5" id="KW-0813">Transport</keyword>
<comment type="subunit">
    <text evidence="3">Monomer.</text>
</comment>
<keyword evidence="7" id="KW-0653">Protein transport</keyword>
<dbReference type="Proteomes" id="UP000191980">
    <property type="component" value="Unassembled WGS sequence"/>
</dbReference>
<dbReference type="CDD" id="cd16326">
    <property type="entry name" value="LolB"/>
    <property type="match status" value="1"/>
</dbReference>
<dbReference type="GO" id="GO:0015031">
    <property type="term" value="P:protein transport"/>
    <property type="evidence" value="ECO:0007669"/>
    <property type="project" value="UniProtKB-KW"/>
</dbReference>
<protein>
    <recommendedName>
        <fullName evidence="4">Outer-membrane lipoprotein LolB</fullName>
    </recommendedName>
</protein>
<evidence type="ECO:0000256" key="7">
    <source>
        <dbReference type="ARBA" id="ARBA00022927"/>
    </source>
</evidence>
<dbReference type="PROSITE" id="PS51257">
    <property type="entry name" value="PROKAR_LIPOPROTEIN"/>
    <property type="match status" value="1"/>
</dbReference>
<comment type="subcellular location">
    <subcellularLocation>
        <location evidence="1">Cell outer membrane</location>
        <topology evidence="1">Lipid-anchor</topology>
    </subcellularLocation>
</comment>
<dbReference type="Pfam" id="PF03550">
    <property type="entry name" value="LolB"/>
    <property type="match status" value="1"/>
</dbReference>
<evidence type="ECO:0000313" key="14">
    <source>
        <dbReference type="Proteomes" id="UP000191980"/>
    </source>
</evidence>
<organism evidence="13 14">
    <name type="scientific">Methyloprofundus sedimenti</name>
    <dbReference type="NCBI Taxonomy" id="1420851"/>
    <lineage>
        <taxon>Bacteria</taxon>
        <taxon>Pseudomonadati</taxon>
        <taxon>Pseudomonadota</taxon>
        <taxon>Gammaproteobacteria</taxon>
        <taxon>Methylococcales</taxon>
        <taxon>Methylococcaceae</taxon>
        <taxon>Methyloprofundus</taxon>
    </lineage>
</organism>
<sequence length="186" mass="21100">MRASVLCMILLALAGCGSIKTFDAEQGQQMSQQQRLDIRQWNMQGRLLIKSNEVLTANIQWQHNKQRDVLKLSGALGLGAILIELREHEIVLYDAHGDKQVSQDIDAFIARQIGFIVPITALRCWVLGAYLQGVPVEQLGNGFQQLGWRIAYDEYMTTSVGVLPRRIKVTKENIKLKLIVDQWEIQ</sequence>
<evidence type="ECO:0000256" key="2">
    <source>
        <dbReference type="ARBA" id="ARBA00009696"/>
    </source>
</evidence>
<dbReference type="AlphaFoldDB" id="A0A1V8M178"/>
<evidence type="ECO:0000313" key="13">
    <source>
        <dbReference type="EMBL" id="OQK15183.1"/>
    </source>
</evidence>
<dbReference type="SUPFAM" id="SSF89392">
    <property type="entry name" value="Prokaryotic lipoproteins and lipoprotein localization factors"/>
    <property type="match status" value="1"/>
</dbReference>
<evidence type="ECO:0000256" key="4">
    <source>
        <dbReference type="ARBA" id="ARBA00016202"/>
    </source>
</evidence>
<dbReference type="GO" id="GO:0009279">
    <property type="term" value="C:cell outer membrane"/>
    <property type="evidence" value="ECO:0007669"/>
    <property type="project" value="UniProtKB-SubCell"/>
</dbReference>
<dbReference type="STRING" id="1420851.AU255_18650"/>
<keyword evidence="10" id="KW-0143">Chaperone</keyword>
<dbReference type="NCBIfam" id="TIGR00548">
    <property type="entry name" value="lolB"/>
    <property type="match status" value="1"/>
</dbReference>
<evidence type="ECO:0000256" key="9">
    <source>
        <dbReference type="ARBA" id="ARBA00023139"/>
    </source>
</evidence>
<evidence type="ECO:0000256" key="8">
    <source>
        <dbReference type="ARBA" id="ARBA00023136"/>
    </source>
</evidence>
<keyword evidence="6" id="KW-0732">Signal</keyword>
<evidence type="ECO:0000256" key="6">
    <source>
        <dbReference type="ARBA" id="ARBA00022729"/>
    </source>
</evidence>
<keyword evidence="11" id="KW-0998">Cell outer membrane</keyword>
<gene>
    <name evidence="13" type="ORF">AU255_18650</name>
</gene>
<dbReference type="InterPro" id="IPR029046">
    <property type="entry name" value="LolA/LolB/LppX"/>
</dbReference>
<keyword evidence="8" id="KW-0472">Membrane</keyword>
<evidence type="ECO:0000256" key="5">
    <source>
        <dbReference type="ARBA" id="ARBA00022448"/>
    </source>
</evidence>
<name>A0A1V8M178_9GAMM</name>
<evidence type="ECO:0000256" key="1">
    <source>
        <dbReference type="ARBA" id="ARBA00004459"/>
    </source>
</evidence>
<keyword evidence="14" id="KW-1185">Reference proteome</keyword>
<comment type="similarity">
    <text evidence="2">Belongs to the LolB family.</text>
</comment>
<evidence type="ECO:0000256" key="11">
    <source>
        <dbReference type="ARBA" id="ARBA00023237"/>
    </source>
</evidence>
<dbReference type="RefSeq" id="WP_080524432.1">
    <property type="nucleotide sequence ID" value="NZ_LPUF01000005.1"/>
</dbReference>
<evidence type="ECO:0000256" key="10">
    <source>
        <dbReference type="ARBA" id="ARBA00023186"/>
    </source>
</evidence>
<dbReference type="OrthoDB" id="9797618at2"/>
<evidence type="ECO:0000256" key="12">
    <source>
        <dbReference type="ARBA" id="ARBA00023288"/>
    </source>
</evidence>